<feature type="coiled-coil region" evidence="1">
    <location>
        <begin position="187"/>
        <end position="225"/>
    </location>
</feature>
<evidence type="ECO:0000256" key="2">
    <source>
        <dbReference type="SAM" id="Phobius"/>
    </source>
</evidence>
<keyword evidence="2" id="KW-0472">Membrane</keyword>
<feature type="chain" id="PRO_5015439178" evidence="3">
    <location>
        <begin position="25"/>
        <end position="226"/>
    </location>
</feature>
<feature type="transmembrane region" description="Helical" evidence="2">
    <location>
        <begin position="154"/>
        <end position="173"/>
    </location>
</feature>
<evidence type="ECO:0000256" key="1">
    <source>
        <dbReference type="SAM" id="Coils"/>
    </source>
</evidence>
<evidence type="ECO:0000313" key="5">
    <source>
        <dbReference type="Proteomes" id="UP000244168"/>
    </source>
</evidence>
<proteinExistence type="predicted"/>
<feature type="coiled-coil region" evidence="1">
    <location>
        <begin position="91"/>
        <end position="135"/>
    </location>
</feature>
<evidence type="ECO:0000256" key="3">
    <source>
        <dbReference type="SAM" id="SignalP"/>
    </source>
</evidence>
<sequence length="226" mass="25088">MKKQILVKTLGVLLLAATFNFSYAQDSANTKPAKQVAVGQAQPSSYAKPPAAPNVDSMRKMTGLSQQYQYVITKFYHYQQPIIAALWKNVTDSLKAERNKLKAATAQLAEQGKAVDSVKSQLNTSTQNLNQANERQNSISFLGIYLSKGTYNSVMWGAVGALAVALLVVILRTSGAGREAKYRTKLYEELSEEFQTYKVKANEKEKKLARELQTERNKVDELMGRG</sequence>
<reference evidence="4 5" key="1">
    <citation type="submission" date="2018-04" db="EMBL/GenBank/DDBJ databases">
        <title>Genomic Encyclopedia of Archaeal and Bacterial Type Strains, Phase II (KMG-II): from individual species to whole genera.</title>
        <authorList>
            <person name="Goeker M."/>
        </authorList>
    </citation>
    <scope>NUCLEOTIDE SEQUENCE [LARGE SCALE GENOMIC DNA]</scope>
    <source>
        <strain evidence="4 5">DSM 26809</strain>
    </source>
</reference>
<organism evidence="4 5">
    <name type="scientific">Mucilaginibacter yixingensis</name>
    <dbReference type="NCBI Taxonomy" id="1295612"/>
    <lineage>
        <taxon>Bacteria</taxon>
        <taxon>Pseudomonadati</taxon>
        <taxon>Bacteroidota</taxon>
        <taxon>Sphingobacteriia</taxon>
        <taxon>Sphingobacteriales</taxon>
        <taxon>Sphingobacteriaceae</taxon>
        <taxon>Mucilaginibacter</taxon>
    </lineage>
</organism>
<dbReference type="Proteomes" id="UP000244168">
    <property type="component" value="Unassembled WGS sequence"/>
</dbReference>
<keyword evidence="2" id="KW-1133">Transmembrane helix</keyword>
<keyword evidence="1" id="KW-0175">Coiled coil</keyword>
<dbReference type="RefSeq" id="WP_107827773.1">
    <property type="nucleotide sequence ID" value="NZ_CP160205.1"/>
</dbReference>
<dbReference type="EMBL" id="QAOQ01000002">
    <property type="protein sequence ID" value="PTQ99865.1"/>
    <property type="molecule type" value="Genomic_DNA"/>
</dbReference>
<dbReference type="OrthoDB" id="981213at2"/>
<evidence type="ECO:0000313" key="4">
    <source>
        <dbReference type="EMBL" id="PTQ99865.1"/>
    </source>
</evidence>
<protein>
    <submittedName>
        <fullName evidence="4">Uncharacterized protein</fullName>
    </submittedName>
</protein>
<dbReference type="AlphaFoldDB" id="A0A2T5JDY9"/>
<accession>A0A2T5JDY9</accession>
<keyword evidence="3" id="KW-0732">Signal</keyword>
<keyword evidence="2" id="KW-0812">Transmembrane</keyword>
<comment type="caution">
    <text evidence="4">The sequence shown here is derived from an EMBL/GenBank/DDBJ whole genome shotgun (WGS) entry which is preliminary data.</text>
</comment>
<keyword evidence="5" id="KW-1185">Reference proteome</keyword>
<feature type="signal peptide" evidence="3">
    <location>
        <begin position="1"/>
        <end position="24"/>
    </location>
</feature>
<name>A0A2T5JDY9_9SPHI</name>
<gene>
    <name evidence="4" type="ORF">C8P68_102695</name>
</gene>